<dbReference type="GO" id="GO:0012505">
    <property type="term" value="C:endomembrane system"/>
    <property type="evidence" value="ECO:0007669"/>
    <property type="project" value="UniProtKB-SubCell"/>
</dbReference>
<feature type="domain" description="Myosin-binding" evidence="6">
    <location>
        <begin position="211"/>
        <end position="264"/>
    </location>
</feature>
<keyword evidence="2" id="KW-0812">Transmembrane</keyword>
<accession>A0A5C5G1W6</accession>
<feature type="region of interest" description="Disordered" evidence="5">
    <location>
        <begin position="103"/>
        <end position="140"/>
    </location>
</feature>
<feature type="region of interest" description="Disordered" evidence="5">
    <location>
        <begin position="578"/>
        <end position="660"/>
    </location>
</feature>
<feature type="compositionally biased region" description="Low complexity" evidence="5">
    <location>
        <begin position="276"/>
        <end position="298"/>
    </location>
</feature>
<evidence type="ECO:0000256" key="1">
    <source>
        <dbReference type="ARBA" id="ARBA00004308"/>
    </source>
</evidence>
<reference evidence="7 8" key="1">
    <citation type="submission" date="2019-03" db="EMBL/GenBank/DDBJ databases">
        <title>Rhodosporidium diobovatum UCD-FST 08-225 genome sequencing, assembly, and annotation.</title>
        <authorList>
            <person name="Fakankun I.U."/>
            <person name="Fristensky B."/>
            <person name="Levin D.B."/>
        </authorList>
    </citation>
    <scope>NUCLEOTIDE SEQUENCE [LARGE SCALE GENOMIC DNA]</scope>
    <source>
        <strain evidence="7 8">UCD-FST 08-225</strain>
    </source>
</reference>
<feature type="compositionally biased region" description="Pro residues" evidence="5">
    <location>
        <begin position="1046"/>
        <end position="1059"/>
    </location>
</feature>
<dbReference type="GO" id="GO:0017022">
    <property type="term" value="F:myosin binding"/>
    <property type="evidence" value="ECO:0007669"/>
    <property type="project" value="InterPro"/>
</dbReference>
<evidence type="ECO:0000256" key="5">
    <source>
        <dbReference type="SAM" id="MobiDB-lite"/>
    </source>
</evidence>
<evidence type="ECO:0000256" key="4">
    <source>
        <dbReference type="ARBA" id="ARBA00023136"/>
    </source>
</evidence>
<sequence length="1201" mass="124657">MAEAIHDDHSPLARFLRESDSDDDQDTQDAPRREQQPDSSPSTSRRRPSPPIAAPTPQPAKRSRRQVAAVERVKYAIATSALLSAKLADALQVYPPLDALQARQPAARAGAPSARARSGARRAQSERKGKGKGKGKGRVTAAEWGRGWETRGQGVTERGVLGTAQAALSGLVGALGRLSVRQDGALESVAEEAGGDEGDAQTRETTLATPQDTLLATVEDFVAASQELDLRVAAALTAIKELECIAHGLGLSDPLPPISRIEARGYLSSPKPPSPTSSAMQSTPSRSPRVPSPLGGPSKASSPGGFENETPSPPALRAVSLRRALAAALSSALDALATSIAALNALLPSDSPLLTLTAPSTSMTPTSSQSHAPQASLSELLRHDSLARAERSEVSRWEEGSSAPSTSRPSSVHLPDGVDPFHPTESTFGGIDRRESGTPQRGNAAAATAATAGGKHRLRVSLGPHHGGSPSGPDGAGGAGARRKRPLSMGGLDSAPPPREDDRQGASDETRRVLLVTLQDRFDDAHDARRGVLWRLLEALDHASSDEAWRAAESALAPLGGVLARAAKDVAAAHAREFPDAATGRNLSADADSPAPTTSPQEREKRRRSGFYARPEADDLDADVLVSHAPPTPTPPSARRPAPDANFAPSHSTSASPFAPRRAALHAHVPSLSAPDPAFAAHAQRMTLALRALQAKARVVLADAGPARAGSAAGRERVLAVWESVGEEVRRLEREWREGEMTLRRALGLVVEDVQPEEEEQAEVPRGDATTGEEEPTTDNGDELNATGAVYATLDASTATDDDLISNRQAVLDAALSASLLPPPDSGDGADSPAEEKVFEAVAGTERRAAEGAKLSRDERIRRMKEAREALALGRSSLESPSKGGSGERVGGADTQRNMVGELREVLKELNRDKGRADAPAVATAAADAPPPPERSLPPPAQLATPPPPPSKPLSPPPPVPQVAAPQPPSAQSAYDQPPPPSPTKSASSPTAQRVPPPPSARRPSQPQFVPPPPTPPRLPLPSPPTATPPSAPHPTSGSSVARYASPPPSLPPPVPAVPSTPGKQQVPRYVSPPPSGSSGRARAGASAATQPFASPFASPGATGPSTPGKQPTPRYVAPPPAARPTPPAPLLPQARYGSSVSSLAGSGMGMASPPGPRSPVRASAPRAEEVGAQDGRRTREGSEPSGEQPQRVKRPSVQTV</sequence>
<dbReference type="Proteomes" id="UP000311382">
    <property type="component" value="Unassembled WGS sequence"/>
</dbReference>
<dbReference type="AlphaFoldDB" id="A0A5C5G1W6"/>
<feature type="compositionally biased region" description="Basic and acidic residues" evidence="5">
    <location>
        <begin position="389"/>
        <end position="399"/>
    </location>
</feature>
<keyword evidence="3" id="KW-1133">Transmembrane helix</keyword>
<feature type="compositionally biased region" description="Gly residues" evidence="5">
    <location>
        <begin position="465"/>
        <end position="480"/>
    </location>
</feature>
<feature type="compositionally biased region" description="Low complexity" evidence="5">
    <location>
        <begin position="1077"/>
        <end position="1089"/>
    </location>
</feature>
<feature type="compositionally biased region" description="Low complexity" evidence="5">
    <location>
        <begin position="918"/>
        <end position="928"/>
    </location>
</feature>
<proteinExistence type="predicted"/>
<dbReference type="EMBL" id="SOZI01000034">
    <property type="protein sequence ID" value="TNY21951.1"/>
    <property type="molecule type" value="Genomic_DNA"/>
</dbReference>
<feature type="compositionally biased region" description="Basic and acidic residues" evidence="5">
    <location>
        <begin position="1"/>
        <end position="19"/>
    </location>
</feature>
<dbReference type="Pfam" id="PF12632">
    <property type="entry name" value="Vezatin"/>
    <property type="match status" value="1"/>
</dbReference>
<comment type="caution">
    <text evidence="7">The sequence shown here is derived from an EMBL/GenBank/DDBJ whole genome shotgun (WGS) entry which is preliminary data.</text>
</comment>
<feature type="compositionally biased region" description="Pro residues" evidence="5">
    <location>
        <begin position="1009"/>
        <end position="1033"/>
    </location>
</feature>
<protein>
    <recommendedName>
        <fullName evidence="6">Myosin-binding domain-containing protein</fullName>
    </recommendedName>
</protein>
<feature type="compositionally biased region" description="Pro residues" evidence="5">
    <location>
        <begin position="929"/>
        <end position="969"/>
    </location>
</feature>
<feature type="compositionally biased region" description="Pro residues" evidence="5">
    <location>
        <begin position="1117"/>
        <end position="1131"/>
    </location>
</feature>
<feature type="region of interest" description="Disordered" evidence="5">
    <location>
        <begin position="1"/>
        <end position="68"/>
    </location>
</feature>
<feature type="compositionally biased region" description="Basic and acidic residues" evidence="5">
    <location>
        <begin position="902"/>
        <end position="917"/>
    </location>
</feature>
<comment type="subcellular location">
    <subcellularLocation>
        <location evidence="1">Endomembrane system</location>
    </subcellularLocation>
</comment>
<feature type="compositionally biased region" description="Pro residues" evidence="5">
    <location>
        <begin position="49"/>
        <end position="58"/>
    </location>
</feature>
<evidence type="ECO:0000256" key="3">
    <source>
        <dbReference type="ARBA" id="ARBA00022989"/>
    </source>
</evidence>
<feature type="compositionally biased region" description="Basic and acidic residues" evidence="5">
    <location>
        <begin position="1167"/>
        <end position="1183"/>
    </location>
</feature>
<feature type="compositionally biased region" description="Low complexity" evidence="5">
    <location>
        <begin position="984"/>
        <end position="994"/>
    </location>
</feature>
<organism evidence="7 8">
    <name type="scientific">Rhodotorula diobovata</name>
    <dbReference type="NCBI Taxonomy" id="5288"/>
    <lineage>
        <taxon>Eukaryota</taxon>
        <taxon>Fungi</taxon>
        <taxon>Dikarya</taxon>
        <taxon>Basidiomycota</taxon>
        <taxon>Pucciniomycotina</taxon>
        <taxon>Microbotryomycetes</taxon>
        <taxon>Sporidiobolales</taxon>
        <taxon>Sporidiobolaceae</taxon>
        <taxon>Rhodotorula</taxon>
    </lineage>
</organism>
<evidence type="ECO:0000313" key="8">
    <source>
        <dbReference type="Proteomes" id="UP000311382"/>
    </source>
</evidence>
<feature type="region of interest" description="Disordered" evidence="5">
    <location>
        <begin position="389"/>
        <end position="508"/>
    </location>
</feature>
<dbReference type="OrthoDB" id="21151at2759"/>
<evidence type="ECO:0000313" key="7">
    <source>
        <dbReference type="EMBL" id="TNY21951.1"/>
    </source>
</evidence>
<feature type="region of interest" description="Disordered" evidence="5">
    <location>
        <begin position="753"/>
        <end position="785"/>
    </location>
</feature>
<name>A0A5C5G1W6_9BASI</name>
<feature type="compositionally biased region" description="Low complexity" evidence="5">
    <location>
        <begin position="1132"/>
        <end position="1153"/>
    </location>
</feature>
<dbReference type="InterPro" id="IPR026859">
    <property type="entry name" value="Myosin-bd"/>
</dbReference>
<feature type="compositionally biased region" description="Low complexity" evidence="5">
    <location>
        <begin position="401"/>
        <end position="411"/>
    </location>
</feature>
<gene>
    <name evidence="7" type="ORF">DMC30DRAFT_178069</name>
</gene>
<feature type="compositionally biased region" description="Low complexity" evidence="5">
    <location>
        <begin position="103"/>
        <end position="117"/>
    </location>
</feature>
<feature type="region of interest" description="Disordered" evidence="5">
    <location>
        <begin position="264"/>
        <end position="314"/>
    </location>
</feature>
<feature type="compositionally biased region" description="Basic and acidic residues" evidence="5">
    <location>
        <begin position="498"/>
        <end position="508"/>
    </location>
</feature>
<feature type="compositionally biased region" description="Acidic residues" evidence="5">
    <location>
        <begin position="771"/>
        <end position="782"/>
    </location>
</feature>
<evidence type="ECO:0000259" key="6">
    <source>
        <dbReference type="Pfam" id="PF12632"/>
    </source>
</evidence>
<feature type="region of interest" description="Disordered" evidence="5">
    <location>
        <begin position="866"/>
        <end position="1201"/>
    </location>
</feature>
<evidence type="ECO:0000256" key="2">
    <source>
        <dbReference type="ARBA" id="ARBA00022692"/>
    </source>
</evidence>
<keyword evidence="4" id="KW-0472">Membrane</keyword>
<keyword evidence="8" id="KW-1185">Reference proteome</keyword>